<dbReference type="AlphaFoldDB" id="A0A2V1IKD0"/>
<name>A0A2V1IKD0_9BACT</name>
<keyword evidence="1" id="KW-1133">Transmembrane helix</keyword>
<accession>A0A2V1IKD0</accession>
<sequence length="403" mass="44140">MSNNTVWRLLRHNISAGQIAGYALASFVGLAIVLTAIQFYRDVSSVWNDDDSFISKDYLILSKRVEGVSGLFGRSSASAGNTRFSEQDIADIASRPWVRKVGRFSSASFNVYAKVELGGSSMGSALFLESIPDEFFDVTPKGWTYEPGRSSYVPVILSKDYLSLYNFGFATSRGMPQVSEEVIGMVPLKLSLSGNGRQEWVDARIVGFSSRLNTIAVPEEFMQWANSEFSETPAEAPSRLIVMLDRPGDPQVESYLEEHGYETAGDRADNGKAAFFLSVVTTVVIGVGLIISILAFFILMLSIYLLLQKNRTKIHDLMQLGYSPAQVSRHYHLIVIAVNAGVLLTAMAVMLAASAWWSAPLRALGSEPTTVWLTAGIGIGLMLLITLGNLAAITRTIRRSFYA</sequence>
<dbReference type="Proteomes" id="UP000244905">
    <property type="component" value="Unassembled WGS sequence"/>
</dbReference>
<evidence type="ECO:0000313" key="2">
    <source>
        <dbReference type="EMBL" id="PWB02624.1"/>
    </source>
</evidence>
<organism evidence="2 3">
    <name type="scientific">Duncaniella muris</name>
    <dbReference type="NCBI Taxonomy" id="2094150"/>
    <lineage>
        <taxon>Bacteria</taxon>
        <taxon>Pseudomonadati</taxon>
        <taxon>Bacteroidota</taxon>
        <taxon>Bacteroidia</taxon>
        <taxon>Bacteroidales</taxon>
        <taxon>Muribaculaceae</taxon>
        <taxon>Duncaniella</taxon>
    </lineage>
</organism>
<comment type="caution">
    <text evidence="2">The sequence shown here is derived from an EMBL/GenBank/DDBJ whole genome shotgun (WGS) entry which is preliminary data.</text>
</comment>
<keyword evidence="1" id="KW-0812">Transmembrane</keyword>
<evidence type="ECO:0000313" key="3">
    <source>
        <dbReference type="Proteomes" id="UP000244905"/>
    </source>
</evidence>
<feature type="transmembrane region" description="Helical" evidence="1">
    <location>
        <begin position="333"/>
        <end position="359"/>
    </location>
</feature>
<dbReference type="EMBL" id="PUEC01000011">
    <property type="protein sequence ID" value="PWB02624.1"/>
    <property type="molecule type" value="Genomic_DNA"/>
</dbReference>
<keyword evidence="3" id="KW-1185">Reference proteome</keyword>
<feature type="transmembrane region" description="Helical" evidence="1">
    <location>
        <begin position="371"/>
        <end position="393"/>
    </location>
</feature>
<reference evidence="3" key="1">
    <citation type="submission" date="2018-02" db="EMBL/GenBank/DDBJ databases">
        <authorList>
            <person name="Clavel T."/>
            <person name="Strowig T."/>
        </authorList>
    </citation>
    <scope>NUCLEOTIDE SEQUENCE [LARGE SCALE GENOMIC DNA]</scope>
    <source>
        <strain evidence="3">DSM 103720</strain>
    </source>
</reference>
<dbReference type="GeneID" id="82525945"/>
<evidence type="ECO:0008006" key="4">
    <source>
        <dbReference type="Google" id="ProtNLM"/>
    </source>
</evidence>
<feature type="transmembrane region" description="Helical" evidence="1">
    <location>
        <begin position="274"/>
        <end position="307"/>
    </location>
</feature>
<evidence type="ECO:0000256" key="1">
    <source>
        <dbReference type="SAM" id="Phobius"/>
    </source>
</evidence>
<keyword evidence="1" id="KW-0472">Membrane</keyword>
<proteinExistence type="predicted"/>
<dbReference type="RefSeq" id="WP_107032089.1">
    <property type="nucleotide sequence ID" value="NZ_PUEC01000011.1"/>
</dbReference>
<feature type="transmembrane region" description="Helical" evidence="1">
    <location>
        <begin position="21"/>
        <end position="40"/>
    </location>
</feature>
<protein>
    <recommendedName>
        <fullName evidence="4">ABC transporter permease</fullName>
    </recommendedName>
</protein>
<gene>
    <name evidence="2" type="ORF">C5O23_06260</name>
</gene>